<keyword evidence="2" id="KW-1185">Reference proteome</keyword>
<dbReference type="EMBL" id="BNBI01000004">
    <property type="protein sequence ID" value="GHE95542.1"/>
    <property type="molecule type" value="Genomic_DNA"/>
</dbReference>
<accession>A0A919AA46</accession>
<protein>
    <submittedName>
        <fullName evidence="1">Uncharacterized protein</fullName>
    </submittedName>
</protein>
<comment type="caution">
    <text evidence="1">The sequence shown here is derived from an EMBL/GenBank/DDBJ whole genome shotgun (WGS) entry which is preliminary data.</text>
</comment>
<name>A0A919AA46_9ACTN</name>
<dbReference type="Proteomes" id="UP000630718">
    <property type="component" value="Unassembled WGS sequence"/>
</dbReference>
<evidence type="ECO:0000313" key="1">
    <source>
        <dbReference type="EMBL" id="GHE95542.1"/>
    </source>
</evidence>
<dbReference type="AlphaFoldDB" id="A0A919AA46"/>
<proteinExistence type="predicted"/>
<organism evidence="1 2">
    <name type="scientific">Streptomyces fumanus</name>
    <dbReference type="NCBI Taxonomy" id="67302"/>
    <lineage>
        <taxon>Bacteria</taxon>
        <taxon>Bacillati</taxon>
        <taxon>Actinomycetota</taxon>
        <taxon>Actinomycetes</taxon>
        <taxon>Kitasatosporales</taxon>
        <taxon>Streptomycetaceae</taxon>
        <taxon>Streptomyces</taxon>
    </lineage>
</organism>
<reference evidence="1" key="1">
    <citation type="journal article" date="2014" name="Int. J. Syst. Evol. Microbiol.">
        <title>Complete genome sequence of Corynebacterium casei LMG S-19264T (=DSM 44701T), isolated from a smear-ripened cheese.</title>
        <authorList>
            <consortium name="US DOE Joint Genome Institute (JGI-PGF)"/>
            <person name="Walter F."/>
            <person name="Albersmeier A."/>
            <person name="Kalinowski J."/>
            <person name="Ruckert C."/>
        </authorList>
    </citation>
    <scope>NUCLEOTIDE SEQUENCE</scope>
    <source>
        <strain evidence="1">JCM 4477</strain>
    </source>
</reference>
<sequence>MPRALCYRGRMSRSAELLRRIREDENLTELLAHHFEFDIRRTAYTDAPRLASGAPLEMIAGDFAGGAFYESGDGADRPVWYAGSEGEAGIIAPDLREALVLLIGLPYWRDCLKFSDDGDLDAMRTAASFLQRDLLAGDPELPSAQRRAAEALGLAVEPVPVLVERLHATVRDTGSADLFLDDTGEYDGLFGPFPPSRNPRWR</sequence>
<reference evidence="1" key="2">
    <citation type="submission" date="2020-09" db="EMBL/GenBank/DDBJ databases">
        <authorList>
            <person name="Sun Q."/>
            <person name="Ohkuma M."/>
        </authorList>
    </citation>
    <scope>NUCLEOTIDE SEQUENCE</scope>
    <source>
        <strain evidence="1">JCM 4477</strain>
    </source>
</reference>
<evidence type="ECO:0000313" key="2">
    <source>
        <dbReference type="Proteomes" id="UP000630718"/>
    </source>
</evidence>
<gene>
    <name evidence="1" type="ORF">GCM10018772_19330</name>
</gene>